<organism evidence="2 3">
    <name type="scientific">Colletotrichum tanaceti</name>
    <dbReference type="NCBI Taxonomy" id="1306861"/>
    <lineage>
        <taxon>Eukaryota</taxon>
        <taxon>Fungi</taxon>
        <taxon>Dikarya</taxon>
        <taxon>Ascomycota</taxon>
        <taxon>Pezizomycotina</taxon>
        <taxon>Sordariomycetes</taxon>
        <taxon>Hypocreomycetidae</taxon>
        <taxon>Glomerellales</taxon>
        <taxon>Glomerellaceae</taxon>
        <taxon>Colletotrichum</taxon>
        <taxon>Colletotrichum destructivum species complex</taxon>
    </lineage>
</organism>
<feature type="region of interest" description="Disordered" evidence="1">
    <location>
        <begin position="202"/>
        <end position="231"/>
    </location>
</feature>
<keyword evidence="3" id="KW-1185">Reference proteome</keyword>
<sequence>MMVGGRGAVVSWMRLLLEDVGKWDILTFGSRKADREGERERDGETERERNRERERERVDLRINNSTPSRRIPQNFPSSSPPTSHLHPSLITVAPRSRFSQVTHFLLLINKFHSFYKNQKHPKMKSFSTLLLAGVAATGVMSAAVGKSAQLAELKGVADTSAEHHVKRTLQDAGVRLAEPILNSAARLKYLESPVVNLNNNLQKRNDAGLPPTMPGANPMPSTTPLPEPDRNRPIVTPENVYVLMCTLAGFQGECLTFGAPPGKCVSYQDFEAANSTAISSRFENNLSALSSNTGGTCQYFLYAGCNDKGDDRGLSGSYFYNLAVALPSDPRVVEYENQISSWRC</sequence>
<reference evidence="2 3" key="1">
    <citation type="journal article" date="2019" name="PLoS ONE">
        <title>Comparative genome analysis indicates high evolutionary potential of pathogenicity genes in Colletotrichum tanaceti.</title>
        <authorList>
            <person name="Lelwala R.V."/>
            <person name="Korhonen P.K."/>
            <person name="Young N.D."/>
            <person name="Scott J.B."/>
            <person name="Ades P.A."/>
            <person name="Gasser R.B."/>
            <person name="Taylor P.W.J."/>
        </authorList>
    </citation>
    <scope>NUCLEOTIDE SEQUENCE [LARGE SCALE GENOMIC DNA]</scope>
    <source>
        <strain evidence="2">BRIP57314</strain>
    </source>
</reference>
<dbReference type="EMBL" id="PJEX01000521">
    <property type="protein sequence ID" value="TKW49546.1"/>
    <property type="molecule type" value="Genomic_DNA"/>
</dbReference>
<feature type="compositionally biased region" description="Low complexity" evidence="1">
    <location>
        <begin position="76"/>
        <end position="85"/>
    </location>
</feature>
<accession>A0A4V6DHC5</accession>
<feature type="compositionally biased region" description="Basic and acidic residues" evidence="1">
    <location>
        <begin position="31"/>
        <end position="60"/>
    </location>
</feature>
<dbReference type="OrthoDB" id="3636092at2759"/>
<dbReference type="Proteomes" id="UP000310108">
    <property type="component" value="Unassembled WGS sequence"/>
</dbReference>
<proteinExistence type="predicted"/>
<evidence type="ECO:0000313" key="2">
    <source>
        <dbReference type="EMBL" id="TKW49546.1"/>
    </source>
</evidence>
<evidence type="ECO:0000313" key="3">
    <source>
        <dbReference type="Proteomes" id="UP000310108"/>
    </source>
</evidence>
<evidence type="ECO:0000256" key="1">
    <source>
        <dbReference type="SAM" id="MobiDB-lite"/>
    </source>
</evidence>
<comment type="caution">
    <text evidence="2">The sequence shown here is derived from an EMBL/GenBank/DDBJ whole genome shotgun (WGS) entry which is preliminary data.</text>
</comment>
<gene>
    <name evidence="2" type="ORF">CTA1_5570</name>
</gene>
<dbReference type="AlphaFoldDB" id="A0A4V6DHC5"/>
<feature type="region of interest" description="Disordered" evidence="1">
    <location>
        <begin position="31"/>
        <end position="85"/>
    </location>
</feature>
<protein>
    <submittedName>
        <fullName evidence="2">Uncharacterized protein</fullName>
    </submittedName>
</protein>
<name>A0A4V6DHC5_9PEZI</name>